<dbReference type="PROSITE" id="PS51892">
    <property type="entry name" value="SUBTILASE"/>
    <property type="match status" value="1"/>
</dbReference>
<comment type="similarity">
    <text evidence="1 5">Belongs to the peptidase S8 family.</text>
</comment>
<evidence type="ECO:0000259" key="8">
    <source>
        <dbReference type="Pfam" id="PF00082"/>
    </source>
</evidence>
<name>A0ABZ1B323_9ACTN</name>
<keyword evidence="2" id="KW-0645">Protease</keyword>
<keyword evidence="4" id="KW-0720">Serine protease</keyword>
<dbReference type="SUPFAM" id="SSF52743">
    <property type="entry name" value="Subtilisin-like"/>
    <property type="match status" value="1"/>
</dbReference>
<feature type="domain" description="Peptidase S8/S53" evidence="8">
    <location>
        <begin position="135"/>
        <end position="313"/>
    </location>
</feature>
<accession>A0ABZ1B323</accession>
<comment type="caution">
    <text evidence="5">Lacks conserved residue(s) required for the propagation of feature annotation.</text>
</comment>
<dbReference type="InterPro" id="IPR015500">
    <property type="entry name" value="Peptidase_S8_subtilisin-rel"/>
</dbReference>
<feature type="signal peptide" evidence="7">
    <location>
        <begin position="1"/>
        <end position="27"/>
    </location>
</feature>
<feature type="chain" id="PRO_5047431733" evidence="7">
    <location>
        <begin position="28"/>
        <end position="349"/>
    </location>
</feature>
<proteinExistence type="inferred from homology"/>
<dbReference type="Gene3D" id="3.40.50.200">
    <property type="entry name" value="Peptidase S8/S53 domain"/>
    <property type="match status" value="1"/>
</dbReference>
<evidence type="ECO:0000256" key="3">
    <source>
        <dbReference type="ARBA" id="ARBA00022801"/>
    </source>
</evidence>
<evidence type="ECO:0000313" key="10">
    <source>
        <dbReference type="Proteomes" id="UP001324287"/>
    </source>
</evidence>
<evidence type="ECO:0000313" key="9">
    <source>
        <dbReference type="EMBL" id="WRL65216.1"/>
    </source>
</evidence>
<dbReference type="Proteomes" id="UP001324287">
    <property type="component" value="Chromosome"/>
</dbReference>
<evidence type="ECO:0000256" key="1">
    <source>
        <dbReference type="ARBA" id="ARBA00011073"/>
    </source>
</evidence>
<evidence type="ECO:0000256" key="5">
    <source>
        <dbReference type="PROSITE-ProRule" id="PRU01240"/>
    </source>
</evidence>
<keyword evidence="10" id="KW-1185">Reference proteome</keyword>
<dbReference type="InterPro" id="IPR050131">
    <property type="entry name" value="Peptidase_S8_subtilisin-like"/>
</dbReference>
<dbReference type="InterPro" id="IPR000209">
    <property type="entry name" value="Peptidase_S8/S53_dom"/>
</dbReference>
<dbReference type="Pfam" id="PF00082">
    <property type="entry name" value="Peptidase_S8"/>
    <property type="match status" value="1"/>
</dbReference>
<evidence type="ECO:0000256" key="4">
    <source>
        <dbReference type="ARBA" id="ARBA00022825"/>
    </source>
</evidence>
<gene>
    <name evidence="9" type="ORF">U6N30_05995</name>
</gene>
<dbReference type="EMBL" id="CP141261">
    <property type="protein sequence ID" value="WRL65216.1"/>
    <property type="molecule type" value="Genomic_DNA"/>
</dbReference>
<evidence type="ECO:0000256" key="7">
    <source>
        <dbReference type="SAM" id="SignalP"/>
    </source>
</evidence>
<reference evidence="9 10" key="1">
    <citation type="submission" date="2023-12" db="EMBL/GenBank/DDBJ databases">
        <title>Blastococcus brunescens sp. nov., an actonobacterium isolated from sandstone collected in sahara desert.</title>
        <authorList>
            <person name="Gtari M."/>
            <person name="Ghodhbane F."/>
        </authorList>
    </citation>
    <scope>NUCLEOTIDE SEQUENCE [LARGE SCALE GENOMIC DNA]</scope>
    <source>
        <strain evidence="9 10">BMG 8361</strain>
    </source>
</reference>
<evidence type="ECO:0000256" key="2">
    <source>
        <dbReference type="ARBA" id="ARBA00022670"/>
    </source>
</evidence>
<dbReference type="PANTHER" id="PTHR43806">
    <property type="entry name" value="PEPTIDASE S8"/>
    <property type="match status" value="1"/>
</dbReference>
<feature type="compositionally biased region" description="Low complexity" evidence="6">
    <location>
        <begin position="302"/>
        <end position="341"/>
    </location>
</feature>
<keyword evidence="7" id="KW-0732">Signal</keyword>
<evidence type="ECO:0000256" key="6">
    <source>
        <dbReference type="SAM" id="MobiDB-lite"/>
    </source>
</evidence>
<keyword evidence="3" id="KW-0378">Hydrolase</keyword>
<dbReference type="PANTHER" id="PTHR43806:SF11">
    <property type="entry name" value="CEREVISIN-RELATED"/>
    <property type="match status" value="1"/>
</dbReference>
<dbReference type="PRINTS" id="PR00723">
    <property type="entry name" value="SUBTILISIN"/>
</dbReference>
<organism evidence="9 10">
    <name type="scientific">Blastococcus brunescens</name>
    <dbReference type="NCBI Taxonomy" id="1564165"/>
    <lineage>
        <taxon>Bacteria</taxon>
        <taxon>Bacillati</taxon>
        <taxon>Actinomycetota</taxon>
        <taxon>Actinomycetes</taxon>
        <taxon>Geodermatophilales</taxon>
        <taxon>Geodermatophilaceae</taxon>
        <taxon>Blastococcus</taxon>
    </lineage>
</organism>
<sequence>MHATRAMTVAVATLVAAGLTGPATASAATLTSSADAVSVIVREAAGSGTPRARGRGVRGSVTRQLGIIGGFTAQVPADRIEALRGVPGVQSVSENASLALQNTDVQSQAAQAGSLYTIANEVTGASAMWDAGYTGEGVDVAVIDSGAVPVDGFTADGKLVFGPDLSFEVGTPLENLDTNGHGTHMAGIIAGRDDAASAPYSGDSSNYIGMAPDARIVSIKVADALGHTDVSQAIAAIDWVVEHGDDNGLNVRVVNMSFGTDGVQSYHLDPLAYAAEQAWHAGIVVVVAVGNEGFGTGKVNNPATDPTSSPSAATTPRARPTRPTTSPRRSRTTVTARATPTWSPPASAW</sequence>
<dbReference type="InterPro" id="IPR036852">
    <property type="entry name" value="Peptidase_S8/S53_dom_sf"/>
</dbReference>
<protein>
    <submittedName>
        <fullName evidence="9">S8 family serine peptidase</fullName>
    </submittedName>
</protein>
<dbReference type="RefSeq" id="WP_324276540.1">
    <property type="nucleotide sequence ID" value="NZ_CP141261.1"/>
</dbReference>
<feature type="region of interest" description="Disordered" evidence="6">
    <location>
        <begin position="296"/>
        <end position="349"/>
    </location>
</feature>